<evidence type="ECO:0000256" key="13">
    <source>
        <dbReference type="NCBIfam" id="TIGR04265"/>
    </source>
</evidence>
<dbReference type="EC" id="2.7.8.-" evidence="12 13"/>
<dbReference type="Gene3D" id="3.30.870.10">
    <property type="entry name" value="Endonuclease Chain A"/>
    <property type="match status" value="2"/>
</dbReference>
<dbReference type="GO" id="GO:0032049">
    <property type="term" value="P:cardiolipin biosynthetic process"/>
    <property type="evidence" value="ECO:0007669"/>
    <property type="project" value="UniProtKB-UniRule"/>
</dbReference>
<feature type="active site" evidence="12">
    <location>
        <position position="404"/>
    </location>
</feature>
<keyword evidence="3 12" id="KW-0444">Lipid biosynthesis</keyword>
<evidence type="ECO:0000313" key="15">
    <source>
        <dbReference type="EMBL" id="OCS88563.1"/>
    </source>
</evidence>
<dbReference type="NCBIfam" id="TIGR04265">
    <property type="entry name" value="bac_cardiolipin"/>
    <property type="match status" value="1"/>
</dbReference>
<feature type="active site" evidence="12">
    <location>
        <position position="406"/>
    </location>
</feature>
<accession>A0A1C0YN37</accession>
<evidence type="ECO:0000256" key="8">
    <source>
        <dbReference type="ARBA" id="ARBA00023098"/>
    </source>
</evidence>
<comment type="caution">
    <text evidence="15">The sequence shown here is derived from an EMBL/GenBank/DDBJ whole genome shotgun (WGS) entry which is preliminary data.</text>
</comment>
<dbReference type="RefSeq" id="WP_066542356.1">
    <property type="nucleotide sequence ID" value="NZ_MASJ01000001.1"/>
</dbReference>
<feature type="domain" description="PLD phosphodiesterase" evidence="14">
    <location>
        <begin position="399"/>
        <end position="426"/>
    </location>
</feature>
<dbReference type="Pfam" id="PF13091">
    <property type="entry name" value="PLDc_2"/>
    <property type="match status" value="2"/>
</dbReference>
<feature type="transmembrane region" description="Helical" evidence="12">
    <location>
        <begin position="37"/>
        <end position="58"/>
    </location>
</feature>
<dbReference type="PROSITE" id="PS50035">
    <property type="entry name" value="PLD"/>
    <property type="match status" value="2"/>
</dbReference>
<comment type="function">
    <text evidence="12">Catalyzes the reversible phosphatidyl group transfer from one phosphatidylglycerol molecule to another to form cardiolipin (CL) (diphosphatidylglycerol) and glycerol.</text>
</comment>
<keyword evidence="7 12" id="KW-1133">Transmembrane helix</keyword>
<dbReference type="SMART" id="SM00155">
    <property type="entry name" value="PLDc"/>
    <property type="match status" value="2"/>
</dbReference>
<feature type="transmembrane region" description="Helical" evidence="12">
    <location>
        <begin position="12"/>
        <end position="31"/>
    </location>
</feature>
<dbReference type="Proteomes" id="UP000093199">
    <property type="component" value="Unassembled WGS sequence"/>
</dbReference>
<protein>
    <recommendedName>
        <fullName evidence="12 13">Cardiolipin synthase</fullName>
        <shortName evidence="12">CL synthase</shortName>
        <ecNumber evidence="12 13">2.7.8.-</ecNumber>
    </recommendedName>
</protein>
<proteinExistence type="inferred from homology"/>
<evidence type="ECO:0000256" key="3">
    <source>
        <dbReference type="ARBA" id="ARBA00022516"/>
    </source>
</evidence>
<dbReference type="GO" id="GO:0008808">
    <property type="term" value="F:cardiolipin synthase activity"/>
    <property type="evidence" value="ECO:0007669"/>
    <property type="project" value="UniProtKB-UniRule"/>
</dbReference>
<dbReference type="InterPro" id="IPR022924">
    <property type="entry name" value="Cardiolipin_synthase"/>
</dbReference>
<evidence type="ECO:0000256" key="4">
    <source>
        <dbReference type="ARBA" id="ARBA00022679"/>
    </source>
</evidence>
<gene>
    <name evidence="15" type="ORF">A6M13_01585</name>
</gene>
<feature type="active site" evidence="12">
    <location>
        <position position="228"/>
    </location>
</feature>
<keyword evidence="6" id="KW-0677">Repeat</keyword>
<keyword evidence="10 12" id="KW-0594">Phospholipid biosynthesis</keyword>
<dbReference type="AlphaFoldDB" id="A0A1C0YN37"/>
<dbReference type="InterPro" id="IPR030874">
    <property type="entry name" value="Cardiolipin_synth_Firmi"/>
</dbReference>
<evidence type="ECO:0000256" key="9">
    <source>
        <dbReference type="ARBA" id="ARBA00023136"/>
    </source>
</evidence>
<evidence type="ECO:0000256" key="5">
    <source>
        <dbReference type="ARBA" id="ARBA00022692"/>
    </source>
</evidence>
<dbReference type="CDD" id="cd09110">
    <property type="entry name" value="PLDc_CLS_1"/>
    <property type="match status" value="1"/>
</dbReference>
<dbReference type="PANTHER" id="PTHR21248:SF22">
    <property type="entry name" value="PHOSPHOLIPASE D"/>
    <property type="match status" value="1"/>
</dbReference>
<dbReference type="HAMAP" id="MF_01916">
    <property type="entry name" value="Cardiolipin_synth_Cls"/>
    <property type="match status" value="1"/>
</dbReference>
<dbReference type="FunFam" id="3.30.870.10:FF:000014">
    <property type="entry name" value="Cardiolipin synthase"/>
    <property type="match status" value="1"/>
</dbReference>
<feature type="active site" evidence="12">
    <location>
        <position position="226"/>
    </location>
</feature>
<evidence type="ECO:0000256" key="6">
    <source>
        <dbReference type="ARBA" id="ARBA00022737"/>
    </source>
</evidence>
<comment type="similarity">
    <text evidence="12">Belongs to the phospholipase D family. Cardiolipin synthase subfamily.</text>
</comment>
<organism evidence="15 16">
    <name type="scientific">Caryophanon tenue</name>
    <dbReference type="NCBI Taxonomy" id="33978"/>
    <lineage>
        <taxon>Bacteria</taxon>
        <taxon>Bacillati</taxon>
        <taxon>Bacillota</taxon>
        <taxon>Bacilli</taxon>
        <taxon>Bacillales</taxon>
        <taxon>Caryophanaceae</taxon>
        <taxon>Caryophanon</taxon>
    </lineage>
</organism>
<dbReference type="Pfam" id="PF13396">
    <property type="entry name" value="PLDc_N"/>
    <property type="match status" value="1"/>
</dbReference>
<dbReference type="InterPro" id="IPR027379">
    <property type="entry name" value="CLS_N"/>
</dbReference>
<evidence type="ECO:0000256" key="12">
    <source>
        <dbReference type="HAMAP-Rule" id="MF_01916"/>
    </source>
</evidence>
<feature type="active site" evidence="12">
    <location>
        <position position="411"/>
    </location>
</feature>
<evidence type="ECO:0000256" key="10">
    <source>
        <dbReference type="ARBA" id="ARBA00023209"/>
    </source>
</evidence>
<comment type="subcellular location">
    <subcellularLocation>
        <location evidence="1 12">Cell membrane</location>
        <topology evidence="1 12">Multi-pass membrane protein</topology>
    </subcellularLocation>
</comment>
<keyword evidence="4 12" id="KW-0808">Transferase</keyword>
<dbReference type="InterPro" id="IPR001736">
    <property type="entry name" value="PLipase_D/transphosphatidylase"/>
</dbReference>
<evidence type="ECO:0000256" key="11">
    <source>
        <dbReference type="ARBA" id="ARBA00023264"/>
    </source>
</evidence>
<feature type="domain" description="PLD phosphodiesterase" evidence="14">
    <location>
        <begin position="221"/>
        <end position="248"/>
    </location>
</feature>
<comment type="catalytic activity">
    <reaction evidence="12">
        <text>2 a 1,2-diacyl-sn-glycero-3-phospho-(1'-sn-glycerol) = a cardiolipin + glycerol</text>
        <dbReference type="Rhea" id="RHEA:31451"/>
        <dbReference type="ChEBI" id="CHEBI:17754"/>
        <dbReference type="ChEBI" id="CHEBI:62237"/>
        <dbReference type="ChEBI" id="CHEBI:64716"/>
    </reaction>
</comment>
<evidence type="ECO:0000256" key="7">
    <source>
        <dbReference type="ARBA" id="ARBA00022989"/>
    </source>
</evidence>
<reference evidence="15 16" key="1">
    <citation type="submission" date="2016-07" db="EMBL/GenBank/DDBJ databases">
        <title>Caryophanon tenue genome sequencing.</title>
        <authorList>
            <person name="Verma A."/>
            <person name="Pal Y."/>
            <person name="Krishnamurthi S."/>
        </authorList>
    </citation>
    <scope>NUCLEOTIDE SEQUENCE [LARGE SCALE GENOMIC DNA]</scope>
    <source>
        <strain evidence="15 16">DSM 14152</strain>
    </source>
</reference>
<dbReference type="EMBL" id="MASJ01000001">
    <property type="protein sequence ID" value="OCS88563.1"/>
    <property type="molecule type" value="Genomic_DNA"/>
</dbReference>
<evidence type="ECO:0000313" key="16">
    <source>
        <dbReference type="Proteomes" id="UP000093199"/>
    </source>
</evidence>
<keyword evidence="9 12" id="KW-0472">Membrane</keyword>
<keyword evidence="8 12" id="KW-0443">Lipid metabolism</keyword>
<dbReference type="GO" id="GO:0005886">
    <property type="term" value="C:plasma membrane"/>
    <property type="evidence" value="ECO:0007669"/>
    <property type="project" value="UniProtKB-SubCell"/>
</dbReference>
<name>A0A1C0YN37_9BACL</name>
<sequence length="486" mass="56029">MGQLIQSLDLPGLILLISNMFFVLAVVFIERKHPSSAWAWMFVLIFAPFIGFIGYLLLGRRLRKKHLYRFSGDKYMGLNQLMTYQVAALKDNTYDFHDVAAAKHRDLIYMHLTHDEAVLTQDNDVTLYTDGHEKFAQLLRDIEQAKHHIHMQYYIFRHDDLGQQILRALEKKAKQGVEVRFLYDAIGSNKLFKRHLRALREAGGFTEVFFPSVLPLFNPRLNFRNHRKIVIIDGTISYVGGFNVGNEYLGIDPTYGYWRDTHSRIEGSATHELQTRFLIDWNMAAKHARVAYDEAYYPAIPRRGTTAVQIVSSGPDSDWDSIKNSYIKMILSAKKYVYIQTPYFVPDDAVMEAIRIASLTGVDVRIMIPAVPDHKIVYWATMSYMDDLLRAGAKVDLYEKGFIHAKTVVIDDEVATCGTTNFDVRSFSLNFEVNAFFLSGEKAYEMRKIYERDLGHSRALTLADYENRSLKKRFQESIARLISPIL</sequence>
<dbReference type="STRING" id="33978.A6M13_01585"/>
<feature type="active site" evidence="12">
    <location>
        <position position="233"/>
    </location>
</feature>
<evidence type="ECO:0000259" key="14">
    <source>
        <dbReference type="PROSITE" id="PS50035"/>
    </source>
</evidence>
<dbReference type="InterPro" id="IPR025202">
    <property type="entry name" value="PLD-like_dom"/>
</dbReference>
<keyword evidence="11 12" id="KW-1208">Phospholipid metabolism</keyword>
<dbReference type="SUPFAM" id="SSF56024">
    <property type="entry name" value="Phospholipase D/nuclease"/>
    <property type="match status" value="2"/>
</dbReference>
<keyword evidence="2 12" id="KW-1003">Cell membrane</keyword>
<evidence type="ECO:0000256" key="2">
    <source>
        <dbReference type="ARBA" id="ARBA00022475"/>
    </source>
</evidence>
<dbReference type="OrthoDB" id="9762009at2"/>
<keyword evidence="16" id="KW-1185">Reference proteome</keyword>
<evidence type="ECO:0000256" key="1">
    <source>
        <dbReference type="ARBA" id="ARBA00004651"/>
    </source>
</evidence>
<keyword evidence="5 12" id="KW-0812">Transmembrane</keyword>
<dbReference type="CDD" id="cd09112">
    <property type="entry name" value="PLDc_CLS_2"/>
    <property type="match status" value="1"/>
</dbReference>
<dbReference type="PANTHER" id="PTHR21248">
    <property type="entry name" value="CARDIOLIPIN SYNTHASE"/>
    <property type="match status" value="1"/>
</dbReference>